<sequence>MKKGFQVKNEPQLDRTFAGDHLVEVVHVHRGFDFRGGKFTTGGGGSGIDLVGPLRCSALT</sequence>
<dbReference type="Proteomes" id="UP000008311">
    <property type="component" value="Unassembled WGS sequence"/>
</dbReference>
<keyword evidence="2" id="KW-1185">Reference proteome</keyword>
<gene>
    <name evidence="1" type="ORF">RCOM_1496690</name>
</gene>
<proteinExistence type="predicted"/>
<reference evidence="2" key="1">
    <citation type="journal article" date="2010" name="Nat. Biotechnol.">
        <title>Draft genome sequence of the oilseed species Ricinus communis.</title>
        <authorList>
            <person name="Chan A.P."/>
            <person name="Crabtree J."/>
            <person name="Zhao Q."/>
            <person name="Lorenzi H."/>
            <person name="Orvis J."/>
            <person name="Puiu D."/>
            <person name="Melake-Berhan A."/>
            <person name="Jones K.M."/>
            <person name="Redman J."/>
            <person name="Chen G."/>
            <person name="Cahoon E.B."/>
            <person name="Gedil M."/>
            <person name="Stanke M."/>
            <person name="Haas B.J."/>
            <person name="Wortman J.R."/>
            <person name="Fraser-Liggett C.M."/>
            <person name="Ravel J."/>
            <person name="Rabinowicz P.D."/>
        </authorList>
    </citation>
    <scope>NUCLEOTIDE SEQUENCE [LARGE SCALE GENOMIC DNA]</scope>
    <source>
        <strain evidence="2">cv. Hale</strain>
    </source>
</reference>
<evidence type="ECO:0000313" key="1">
    <source>
        <dbReference type="EMBL" id="EEF51423.1"/>
    </source>
</evidence>
<dbReference type="AlphaFoldDB" id="B9R9E6"/>
<evidence type="ECO:0000313" key="2">
    <source>
        <dbReference type="Proteomes" id="UP000008311"/>
    </source>
</evidence>
<dbReference type="EMBL" id="EQ973773">
    <property type="protein sequence ID" value="EEF51423.1"/>
    <property type="molecule type" value="Genomic_DNA"/>
</dbReference>
<accession>B9R9E6</accession>
<protein>
    <submittedName>
        <fullName evidence="1">Uncharacterized protein</fullName>
    </submittedName>
</protein>
<name>B9R9E6_RICCO</name>
<dbReference type="InParanoid" id="B9R9E6"/>
<organism evidence="1 2">
    <name type="scientific">Ricinus communis</name>
    <name type="common">Castor bean</name>
    <dbReference type="NCBI Taxonomy" id="3988"/>
    <lineage>
        <taxon>Eukaryota</taxon>
        <taxon>Viridiplantae</taxon>
        <taxon>Streptophyta</taxon>
        <taxon>Embryophyta</taxon>
        <taxon>Tracheophyta</taxon>
        <taxon>Spermatophyta</taxon>
        <taxon>Magnoliopsida</taxon>
        <taxon>eudicotyledons</taxon>
        <taxon>Gunneridae</taxon>
        <taxon>Pentapetalae</taxon>
        <taxon>rosids</taxon>
        <taxon>fabids</taxon>
        <taxon>Malpighiales</taxon>
        <taxon>Euphorbiaceae</taxon>
        <taxon>Acalyphoideae</taxon>
        <taxon>Acalypheae</taxon>
        <taxon>Ricinus</taxon>
    </lineage>
</organism>